<protein>
    <submittedName>
        <fullName evidence="1">Uncharacterized protein</fullName>
    </submittedName>
</protein>
<keyword evidence="2" id="KW-1185">Reference proteome</keyword>
<evidence type="ECO:0000313" key="2">
    <source>
        <dbReference type="Proteomes" id="UP001642483"/>
    </source>
</evidence>
<dbReference type="Proteomes" id="UP001642483">
    <property type="component" value="Unassembled WGS sequence"/>
</dbReference>
<proteinExistence type="predicted"/>
<name>A0ABP0F075_CLALP</name>
<comment type="caution">
    <text evidence="1">The sequence shown here is derived from an EMBL/GenBank/DDBJ whole genome shotgun (WGS) entry which is preliminary data.</text>
</comment>
<dbReference type="EMBL" id="CAWYQH010000001">
    <property type="protein sequence ID" value="CAK8672796.1"/>
    <property type="molecule type" value="Genomic_DNA"/>
</dbReference>
<reference evidence="1 2" key="1">
    <citation type="submission" date="2024-02" db="EMBL/GenBank/DDBJ databases">
        <authorList>
            <person name="Daric V."/>
            <person name="Darras S."/>
        </authorList>
    </citation>
    <scope>NUCLEOTIDE SEQUENCE [LARGE SCALE GENOMIC DNA]</scope>
</reference>
<accession>A0ABP0F075</accession>
<evidence type="ECO:0000313" key="1">
    <source>
        <dbReference type="EMBL" id="CAK8672796.1"/>
    </source>
</evidence>
<gene>
    <name evidence="1" type="ORF">CVLEPA_LOCUS2478</name>
</gene>
<sequence>MNVMSEDKNKACLIACVGSETSELHENLLVDEHVADKPFTEVTGNYLCTYKDTIHFQTNAIISATLVSKLERSSSNTLLTLTFNINVCWNRILPCKTSSRKPKPTTKQCVRIKC</sequence>
<organism evidence="1 2">
    <name type="scientific">Clavelina lepadiformis</name>
    <name type="common">Light-bulb sea squirt</name>
    <name type="synonym">Ascidia lepadiformis</name>
    <dbReference type="NCBI Taxonomy" id="159417"/>
    <lineage>
        <taxon>Eukaryota</taxon>
        <taxon>Metazoa</taxon>
        <taxon>Chordata</taxon>
        <taxon>Tunicata</taxon>
        <taxon>Ascidiacea</taxon>
        <taxon>Aplousobranchia</taxon>
        <taxon>Clavelinidae</taxon>
        <taxon>Clavelina</taxon>
    </lineage>
</organism>